<dbReference type="AlphaFoldDB" id="A0A2Z4XZI1"/>
<feature type="region of interest" description="Disordered" evidence="1">
    <location>
        <begin position="134"/>
        <end position="169"/>
    </location>
</feature>
<evidence type="ECO:0000313" key="6">
    <source>
        <dbReference type="Proteomes" id="UP000681131"/>
    </source>
</evidence>
<feature type="domain" description="Phage replisome organiser N-terminal" evidence="2">
    <location>
        <begin position="6"/>
        <end position="122"/>
    </location>
</feature>
<evidence type="ECO:0000313" key="3">
    <source>
        <dbReference type="EMBL" id="AXA34164.1"/>
    </source>
</evidence>
<sequence>MKKYYWLKLKNNFFSQREIKKLRNIAGGDTYVIIYLKLLLNSLENVDKILYAETEENIVEQLSYDLDEDAQNIQVTLNFLVKNQLAEIAENQDIWMIETKELTGSESESASRVRRHREKKKALQCNSVVTGSNKLVTTETEQEKQIEKKKETETQTQLENDDKSKKKYSFSSISDSDELEAIKNHLHSLSLSSNQATQILIKYSIEDIEKAILSTHNAFKANKIKTKPFHYLNGVLQNMSNGGGV</sequence>
<reference evidence="3 5" key="1">
    <citation type="submission" date="2017-06" db="EMBL/GenBank/DDBJ databases">
        <title>Complete genome of Francisella adeliensis.</title>
        <authorList>
            <person name="Vallesi A."/>
            <person name="Sjodin A."/>
        </authorList>
    </citation>
    <scope>NUCLEOTIDE SEQUENCE [LARGE SCALE GENOMIC DNA]</scope>
    <source>
        <strain evidence="3 5">FDC440</strain>
    </source>
</reference>
<proteinExistence type="predicted"/>
<protein>
    <recommendedName>
        <fullName evidence="2">Phage replisome organiser N-terminal domain-containing protein</fullName>
    </recommendedName>
</protein>
<dbReference type="OrthoDB" id="5349303at2"/>
<dbReference type="InterPro" id="IPR010056">
    <property type="entry name" value="Phage_rep_org__N"/>
</dbReference>
<reference evidence="4 6" key="2">
    <citation type="submission" date="2019-08" db="EMBL/GenBank/DDBJ databases">
        <title>Complete genome sequences of Francisella adeliensis (FSC1325 and FSC1326).</title>
        <authorList>
            <person name="Ohrman C."/>
            <person name="Uneklint I."/>
            <person name="Vallesi A."/>
            <person name="Karlsson L."/>
            <person name="Sjodin A."/>
        </authorList>
    </citation>
    <scope>NUCLEOTIDE SEQUENCE [LARGE SCALE GENOMIC DNA]</scope>
    <source>
        <strain evidence="4 6">FSC1325</strain>
    </source>
</reference>
<evidence type="ECO:0000259" key="2">
    <source>
        <dbReference type="Pfam" id="PF09681"/>
    </source>
</evidence>
<dbReference type="Proteomes" id="UP000251120">
    <property type="component" value="Chromosome"/>
</dbReference>
<gene>
    <name evidence="3" type="ORF">CDH04_07000</name>
    <name evidence="4" type="ORF">FZC43_07000</name>
</gene>
<dbReference type="RefSeq" id="WP_112870342.1">
    <property type="nucleotide sequence ID" value="NZ_CP021781.1"/>
</dbReference>
<name>A0A2Z4XZI1_9GAMM</name>
<dbReference type="EMBL" id="CP043424">
    <property type="protein sequence ID" value="QIW12408.1"/>
    <property type="molecule type" value="Genomic_DNA"/>
</dbReference>
<evidence type="ECO:0000313" key="5">
    <source>
        <dbReference type="Proteomes" id="UP000251120"/>
    </source>
</evidence>
<evidence type="ECO:0000256" key="1">
    <source>
        <dbReference type="SAM" id="MobiDB-lite"/>
    </source>
</evidence>
<accession>A0A2Z4XZI1</accession>
<feature type="compositionally biased region" description="Basic and acidic residues" evidence="1">
    <location>
        <begin position="141"/>
        <end position="153"/>
    </location>
</feature>
<organism evidence="3 5">
    <name type="scientific">Francisella adeliensis</name>
    <dbReference type="NCBI Taxonomy" id="2007306"/>
    <lineage>
        <taxon>Bacteria</taxon>
        <taxon>Pseudomonadati</taxon>
        <taxon>Pseudomonadota</taxon>
        <taxon>Gammaproteobacteria</taxon>
        <taxon>Thiotrichales</taxon>
        <taxon>Francisellaceae</taxon>
        <taxon>Francisella</taxon>
    </lineage>
</organism>
<evidence type="ECO:0000313" key="4">
    <source>
        <dbReference type="EMBL" id="QIW12408.1"/>
    </source>
</evidence>
<dbReference type="EMBL" id="CP021781">
    <property type="protein sequence ID" value="AXA34164.1"/>
    <property type="molecule type" value="Genomic_DNA"/>
</dbReference>
<dbReference type="Proteomes" id="UP000681131">
    <property type="component" value="Chromosome"/>
</dbReference>
<dbReference type="KEGG" id="fad:CDH04_07000"/>
<keyword evidence="6" id="KW-1185">Reference proteome</keyword>
<dbReference type="Pfam" id="PF09681">
    <property type="entry name" value="Phage_rep_org_N"/>
    <property type="match status" value="1"/>
</dbReference>
<dbReference type="NCBIfam" id="TIGR01714">
    <property type="entry name" value="phage_rep_org_N"/>
    <property type="match status" value="1"/>
</dbReference>